<dbReference type="eggNOG" id="COG4733">
    <property type="taxonomic scope" value="Bacteria"/>
</dbReference>
<feature type="domain" description="Fibronectin type-III" evidence="2">
    <location>
        <begin position="1072"/>
        <end position="1167"/>
    </location>
</feature>
<dbReference type="Gene3D" id="2.60.120.260">
    <property type="entry name" value="Galactose-binding domain-like"/>
    <property type="match status" value="3"/>
</dbReference>
<dbReference type="PANTHER" id="PTHR36251">
    <property type="entry name" value="FELS-1 PROPHAGE HOST SPECIFICITY PROTEIN-RELATED"/>
    <property type="match status" value="1"/>
</dbReference>
<evidence type="ECO:0000256" key="1">
    <source>
        <dbReference type="SAM" id="MobiDB-lite"/>
    </source>
</evidence>
<accession>B8IRM9</accession>
<dbReference type="HOGENOM" id="CLU_000470_0_0_5"/>
<dbReference type="STRING" id="460265.Mnod_5750"/>
<dbReference type="InterPro" id="IPR013783">
    <property type="entry name" value="Ig-like_fold"/>
</dbReference>
<dbReference type="KEGG" id="mno:Mnod_5750"/>
<dbReference type="SMART" id="SM00060">
    <property type="entry name" value="FN3"/>
    <property type="match status" value="3"/>
</dbReference>
<dbReference type="EMBL" id="CP001349">
    <property type="protein sequence ID" value="ACL60579.1"/>
    <property type="molecule type" value="Genomic_DNA"/>
</dbReference>
<dbReference type="SUPFAM" id="SSF49265">
    <property type="entry name" value="Fibronectin type III"/>
    <property type="match status" value="1"/>
</dbReference>
<dbReference type="InterPro" id="IPR053171">
    <property type="entry name" value="Viral_Tip_Attach_Protein"/>
</dbReference>
<dbReference type="InterPro" id="IPR055385">
    <property type="entry name" value="GpJ_HDII-ins2"/>
</dbReference>
<keyword evidence="4" id="KW-1185">Reference proteome</keyword>
<proteinExistence type="predicted"/>
<dbReference type="PANTHER" id="PTHR36251:SF2">
    <property type="entry name" value="GIFSY-2 PROPHAGE HOST SPECIFICITY PROTEIN J, PHAGE LAMBDA"/>
    <property type="match status" value="1"/>
</dbReference>
<evidence type="ECO:0000313" key="4">
    <source>
        <dbReference type="Proteomes" id="UP000008207"/>
    </source>
</evidence>
<evidence type="ECO:0000313" key="3">
    <source>
        <dbReference type="EMBL" id="ACL60579.1"/>
    </source>
</evidence>
<organism evidence="3 4">
    <name type="scientific">Methylobacterium nodulans (strain LMG 21967 / CNCM I-2342 / ORS 2060)</name>
    <dbReference type="NCBI Taxonomy" id="460265"/>
    <lineage>
        <taxon>Bacteria</taxon>
        <taxon>Pseudomonadati</taxon>
        <taxon>Pseudomonadota</taxon>
        <taxon>Alphaproteobacteria</taxon>
        <taxon>Hyphomicrobiales</taxon>
        <taxon>Methylobacteriaceae</taxon>
        <taxon>Methylobacterium</taxon>
    </lineage>
</organism>
<dbReference type="Proteomes" id="UP000008207">
    <property type="component" value="Chromosome"/>
</dbReference>
<gene>
    <name evidence="3" type="ordered locus">Mnod_5750</name>
</gene>
<evidence type="ECO:0000259" key="2">
    <source>
        <dbReference type="PROSITE" id="PS50853"/>
    </source>
</evidence>
<dbReference type="PROSITE" id="PS50853">
    <property type="entry name" value="FN3"/>
    <property type="match status" value="2"/>
</dbReference>
<dbReference type="OrthoDB" id="7967135at2"/>
<feature type="domain" description="Fibronectin type-III" evidence="2">
    <location>
        <begin position="972"/>
        <end position="1069"/>
    </location>
</feature>
<reference evidence="3 4" key="1">
    <citation type="submission" date="2009-01" db="EMBL/GenBank/DDBJ databases">
        <title>Complete sequence of chromosome of Methylobacterium nodulans ORS 2060.</title>
        <authorList>
            <consortium name="US DOE Joint Genome Institute"/>
            <person name="Lucas S."/>
            <person name="Copeland A."/>
            <person name="Lapidus A."/>
            <person name="Glavina del Rio T."/>
            <person name="Dalin E."/>
            <person name="Tice H."/>
            <person name="Bruce D."/>
            <person name="Goodwin L."/>
            <person name="Pitluck S."/>
            <person name="Sims D."/>
            <person name="Brettin T."/>
            <person name="Detter J.C."/>
            <person name="Han C."/>
            <person name="Larimer F."/>
            <person name="Land M."/>
            <person name="Hauser L."/>
            <person name="Kyrpides N."/>
            <person name="Ivanova N."/>
            <person name="Marx C.J."/>
            <person name="Richardson P."/>
        </authorList>
    </citation>
    <scope>NUCLEOTIDE SEQUENCE [LARGE SCALE GENOMIC DNA]</scope>
    <source>
        <strain evidence="4">LMG 21967 / CNCM I-2342 / ORS 2060</strain>
    </source>
</reference>
<dbReference type="Pfam" id="PF24801">
    <property type="entry name" value="FNIII-A_GpJ"/>
    <property type="match status" value="1"/>
</dbReference>
<name>B8IRM9_METNO</name>
<dbReference type="InterPro" id="IPR036116">
    <property type="entry name" value="FN3_sf"/>
</dbReference>
<dbReference type="Gene3D" id="2.60.40.10">
    <property type="entry name" value="Immunoglobulins"/>
    <property type="match status" value="2"/>
</dbReference>
<feature type="region of interest" description="Disordered" evidence="1">
    <location>
        <begin position="1"/>
        <end position="45"/>
    </location>
</feature>
<dbReference type="Pfam" id="PF13550">
    <property type="entry name" value="Phage-tail_3"/>
    <property type="match status" value="1"/>
</dbReference>
<dbReference type="InterPro" id="IPR003961">
    <property type="entry name" value="FN3_dom"/>
</dbReference>
<dbReference type="CDD" id="cd00063">
    <property type="entry name" value="FN3"/>
    <property type="match status" value="1"/>
</dbReference>
<sequence length="3286" mass="342994">MDSFKLDPSAAADDDARQDAAPIRGRKSSSGRGKTGGSGSNAPDTLFSNATVRLVDLLGEGEITGVVGGLKGVYFNDVPVQNADGTFNFKGLSADFRTGTPDQSYMPGYPDVETPQDVGVTVKQAVPHTASISDGEADRARVIIELPALFLAKNDGSVRQNSVSFRIEARYSGGPWVNQLGDLTITGKNTSPYFVSYEVALPRNPAGSSPPWQVRVTRLTDDTDGFNTSQDKWTSQSDLIFYSLTAIQDAKFSYPHSALVGLTADASNFGSSVPARTYLVDGLIVRVPSNYDPVARTYSGIWDGTFKEEWSDNPAWVFFDVLWNDRYGLGEFISVESIDQWTLYEIGRYCDVLVSDGRGGQEPRFRFNAQISTQQDAFDLLQQISAIWRGMAYWSSGAVTATQDRPDDVRQLVTPANVIEGLITYSSSGRKARHTVALVSWNDPDNLFKPQIEVVEHGEGIARYGYNPTKIDLLGCSSRGQAHREGLWRLLVENYATQTATYRAGLDHAVRRPGDIIAIADPQISNIDAGGRLKAGSTTTTLKLDRPVTLKSGVPYEISVTLPDGTVAERQITTLAGVDLTQIDVSPALPAVPDAAAVWQIAGEVVPQLFRIVGIKEVEPHIYEIQALQHEPSIYAAVDDGAAFEPLNISEFPNIVLPPDNLTVRESTYFENNLPRQSLLLSWTAGQPFNSVAYYVTAVKPNGSLVTLAKRTSTSVEFLDAATGEWTFIVQAEGLNGRLSDAAQITYTVQGWEGLAGPTVTGLQVKGGGNVFTGRSCTLEWGLTWPPDVRPYEVGYAFRVFDADTTALLHTEIITAAQATYDYEENLNEGGPRRRFRVSVAARDAIGRESQPAVLVVSNPPPGVVVPTATWTTESIAVQYTPPSDPDLRGALIWVSRTSGFNPLTTAPVYDGPNTLQFFTADPDTWYYVRVALYDDFGKNPAELNISGEVAVRTNDLIIDVQAPDIPTGLTLATALEVSATGVATAAITATWNPVGSSNLGIYEFELTEGDGIANPSWIRDRADKGQPKFTWRNLKPGVLYTARVRSVNDSGVAASGWSAMVSITAAKNTAKPGTITNFTVDAAYRTASLSWINPSDPDLAAIEVWVGTRDDGADATLFATVPAPLNFFSDTTLEIVQTRNYWVRPVNSSGTAGDFTGPKTATTAALPAAALQNGVIDQTKLAASIVAPAAVSSLPDPATWTGSKLAYNAADGKLYRLINGQWTAAVQAGDITGALTSAQIQSIEAAKVAGQLTASQIASINAAQVVGQLVAAQIESITAAQISGQLTSDQIVSLAATKVAGQLTADQIASINAVAIQGQLTAAQLADNTITQAKLATGLSAVGIVSSLPDPAGYTGPSVVLNGADGKVYRLVSGAWTAGIAAGDITGQLGEAQIAAGAITDAKIAALAASKITGTLTDAQIAQVSAAKLVGQVVASQIASIGAGQISGQITDAQIAQLSAAKIAGTLSDGQLAGISAAKLIGQVVAAQVASVNASVLQGQVTDAQIAGISTAKLAGQITQTQITDGAISTPKLATGAVNADKIEACSILASKLAVASLNLAANGGLQQGTSGWWGAAGGTGITPLVEGIRTDWAPQGMRVFSVRYDDAHKPTSGISEIIYANPDATGAQQRIPVTPNARYEFSAYISAHRCTAYVSIIWWDATGTYITEHGGNTIVATQLGSGSSLADWNRLARSWVIATAPANAASADIRVRWYNFGSNPYCMAGGLFFAQAVEGQTEPSPYSDAGVTMIEGGNVRTSSIYGDRLVARTITAGQIAVGAITATEIAGSTITGDRIAGSTITGANISAGTLTARELAAGSVTASKLVLTDPSNMLKNGDFTNPIDGSANSEGWSLGGGDTLIDTSVATDPGGMHRLRSNARDCAYSDPIAVRPGDVINLSARVFNANGERASLMAVLTDAAGGNGQWPTAAYTDLKNQWVDLSGQITIPEGIQRMQVLLLCDKPYPYGSYCWWGKVQARKAANAQMIVDGAITAAKIAAKSITAGQIATGTITATEIAGGTITGDRIAGSTITGTNIAGGTITGSLIAGGTIQAGNLAAGSVTASKLAVASLNLAINGDMGNLNVAGNPAAWSSDSSGIAGASMLQNGVDYIYCPAGMRAMKIGANAVPTNQGSFGQVWLNRVETDGTLYPFSCRAGTTYEVSAYLSTHRCTGYVGLVWYDNNQSYIGETWGSQIVNWGGSIYNSQADWEQFGRSKLIVIAPAGAVYCRPYVRYGITWYPSDPAPPYCFISGVMLAVAVAGQTEVSPFSPAGLTTINGASIRTNSIAADKIIAGSITAGQIAGGTITGDKIAGRTISAGNLVSGTITANEIAGRTITADRIAGGAITAYEIASRTITASQIATGTLTANELAAGSITTSKLAVSSANFAFNADMAQGLAGWTAGGQTWGGTPGIFVETGWVPSGFKGFAGHGTSWNGAGGQWFDTWHQRIDTSTTPQAFPCYPNTPYEFSAYVTCHRCDAQMHVLWLDSAGTGIRYDGSNVIGQFAKAGGALTDYPRMTILATAPSNAYGFKVLYRGQNITAADPLIFLVGAMYAAARAGQTECSPYVDPGVTTITGTTITTGSIYGDRLVARTITAGQIAVGAITATEIAGNTITANQIAGSTIIGWNIQARTLGAGHIAAGAITAYEIAANTITANQIAGQTIIGWNIAGNTISADKLVANSITAGQIAAGAIGVDQLAAGAITADKIGVGLNSTNLLYNSDFKSGVAGQNIAAGQTVPGVSGWWSNTNPSSLYIGLNGSGPGWQPNGMGSLQVSCSGTPAAGYVLDTYASTPKQDGTWSQRFPVVAGKRYEVSGYVSAHRCKANLVIVWMDANDAYCGEAWTTTVENAMSSGNLSAWARMGCFATAPSNAATAAIYLRTTFNGGDGPYTFWSGLYFGQAKPNQTQYSDWAPGSSTVIWGDTIATGTIHANKITAGTITADRIAANAITGGQIAANTLTGWHVAANSIYADKIAIGGGQALTSWMGSDTTKINGGAIEANSISVNSLKVGLRGVRTVSLDFSVDKNTRVLSWTAGYVLWIDDTGANRADQVAAGSFNTGGGYTYVWWNKNTPGTLYAARDNWPDIFSDKNAVLLASYDGYAGINTFGGGTIIDGSRINTGTITANQIAADAIQASHIAAGQITAEKIGAGQVTADKISGGTVQAGTIYLADSRLRLECYGGVPRMVCTDGGNLRLLIGNTTGFSPYGGDWGLVVWDNANNVILAPSGLNGGGLWASSVSANKLAVTQLSAITANVGTMTAGLLQSADGQMQVDLNNKRIIIWG</sequence>
<dbReference type="InterPro" id="IPR032876">
    <property type="entry name" value="J_dom"/>
</dbReference>
<protein>
    <submittedName>
        <fullName evidence="3">Fibronectin type III domain protein</fullName>
    </submittedName>
</protein>
<dbReference type="RefSeq" id="WP_015932178.1">
    <property type="nucleotide sequence ID" value="NC_011894.1"/>
</dbReference>